<evidence type="ECO:0000256" key="1">
    <source>
        <dbReference type="ARBA" id="ARBA00023186"/>
    </source>
</evidence>
<dbReference type="PANTHER" id="PTHR24078:SF553">
    <property type="entry name" value="DNAJ HOMOLOG SUBFAMILY B MEMBER 5"/>
    <property type="match status" value="1"/>
</dbReference>
<evidence type="ECO:0000256" key="2">
    <source>
        <dbReference type="SAM" id="MobiDB-lite"/>
    </source>
</evidence>
<dbReference type="PROSITE" id="PS00636">
    <property type="entry name" value="DNAJ_1"/>
    <property type="match status" value="1"/>
</dbReference>
<dbReference type="PRINTS" id="PR00625">
    <property type="entry name" value="JDOMAIN"/>
</dbReference>
<dbReference type="SUPFAM" id="SSF49493">
    <property type="entry name" value="HSP40/DnaJ peptide-binding domain"/>
    <property type="match status" value="2"/>
</dbReference>
<sequence>MDYYNILKVNRNATLEDLKKSYRRLARTWHPDKNPTGGAEAEARFKQITEAYEVLSDPEKRAIYDQYGEEGLKGMPPPGSQSRTATASGSSGPSNFRYNPSDPDDIFNEFMASNKPYTFDQDRRRFQPAHRTSAVNGRSEASSSSQKEPGTSTSHLEKPPPVEKTLLCTLEELYNGTKRKMKITRNVAKSDRWLINAHVLCITDVKIILNMSQVADNHFVGLRCCVQYLAHLIVPLHVIFCRKVEVETEILQVEVLPGWKKGTKMTFPNKGDTLHGYLPQDLTFVIDMKPHDTYTLEGNNLLVSQEIPLVDALAGTTINLRTLDGRSLPVRVEEVVRPGQEIVIENEGWPIRKEPGKKGSLRIRFDVAFPARLSSSQRAAIRRIMGS</sequence>
<keyword evidence="5" id="KW-1185">Reference proteome</keyword>
<dbReference type="Gene3D" id="2.60.260.20">
    <property type="entry name" value="Urease metallochaperone UreE, N-terminal domain"/>
    <property type="match status" value="2"/>
</dbReference>
<dbReference type="GO" id="GO:0005783">
    <property type="term" value="C:endoplasmic reticulum"/>
    <property type="evidence" value="ECO:0007669"/>
    <property type="project" value="UniProtKB-ARBA"/>
</dbReference>
<dbReference type="AlphaFoldDB" id="A0A9R0XTV6"/>
<dbReference type="FunFam" id="1.10.287.110:FF:000020">
    <property type="entry name" value="DnaJ subfamily B member 13"/>
    <property type="match status" value="1"/>
</dbReference>
<gene>
    <name evidence="4" type="ORF">TRITD_6Av1G022850</name>
</gene>
<dbReference type="InterPro" id="IPR001623">
    <property type="entry name" value="DnaJ_domain"/>
</dbReference>
<dbReference type="Proteomes" id="UP000324705">
    <property type="component" value="Chromosome 6A"/>
</dbReference>
<dbReference type="OMA" id="SHSFNFH"/>
<dbReference type="SMART" id="SM00271">
    <property type="entry name" value="DnaJ"/>
    <property type="match status" value="1"/>
</dbReference>
<dbReference type="Pfam" id="PF01556">
    <property type="entry name" value="DnaJ_C"/>
    <property type="match status" value="1"/>
</dbReference>
<dbReference type="GO" id="GO:0051082">
    <property type="term" value="F:unfolded protein binding"/>
    <property type="evidence" value="ECO:0007669"/>
    <property type="project" value="InterPro"/>
</dbReference>
<dbReference type="CDD" id="cd06257">
    <property type="entry name" value="DnaJ"/>
    <property type="match status" value="1"/>
</dbReference>
<dbReference type="SUPFAM" id="SSF46565">
    <property type="entry name" value="Chaperone J-domain"/>
    <property type="match status" value="1"/>
</dbReference>
<accession>A0A9R0XTV6</accession>
<feature type="region of interest" description="Disordered" evidence="2">
    <location>
        <begin position="69"/>
        <end position="161"/>
    </location>
</feature>
<dbReference type="InterPro" id="IPR036869">
    <property type="entry name" value="J_dom_sf"/>
</dbReference>
<keyword evidence="1" id="KW-0143">Chaperone</keyword>
<feature type="compositionally biased region" description="Polar residues" evidence="2">
    <location>
        <begin position="133"/>
        <end position="154"/>
    </location>
</feature>
<dbReference type="Pfam" id="PF00226">
    <property type="entry name" value="DnaJ"/>
    <property type="match status" value="1"/>
</dbReference>
<dbReference type="FunFam" id="2.60.260.20:FF:000030">
    <property type="entry name" value="DNAJ heat shock family protein"/>
    <property type="match status" value="1"/>
</dbReference>
<evidence type="ECO:0000313" key="4">
    <source>
        <dbReference type="EMBL" id="VAI42961.1"/>
    </source>
</evidence>
<protein>
    <recommendedName>
        <fullName evidence="3">J domain-containing protein</fullName>
    </recommendedName>
</protein>
<dbReference type="EMBL" id="LT934121">
    <property type="protein sequence ID" value="VAI42961.1"/>
    <property type="molecule type" value="Genomic_DNA"/>
</dbReference>
<dbReference type="GO" id="GO:0006457">
    <property type="term" value="P:protein folding"/>
    <property type="evidence" value="ECO:0007669"/>
    <property type="project" value="InterPro"/>
</dbReference>
<dbReference type="InterPro" id="IPR002939">
    <property type="entry name" value="DnaJ_C"/>
</dbReference>
<feature type="compositionally biased region" description="Polar residues" evidence="2">
    <location>
        <begin position="80"/>
        <end position="98"/>
    </location>
</feature>
<dbReference type="PANTHER" id="PTHR24078">
    <property type="entry name" value="DNAJ HOMOLOG SUBFAMILY C MEMBER"/>
    <property type="match status" value="1"/>
</dbReference>
<evidence type="ECO:0000259" key="3">
    <source>
        <dbReference type="PROSITE" id="PS50076"/>
    </source>
</evidence>
<dbReference type="GO" id="GO:0005829">
    <property type="term" value="C:cytosol"/>
    <property type="evidence" value="ECO:0007669"/>
    <property type="project" value="TreeGrafter"/>
</dbReference>
<dbReference type="Gramene" id="TRITD6Av1G022850.1">
    <property type="protein sequence ID" value="TRITD6Av1G022850.1"/>
    <property type="gene ID" value="TRITD6Av1G022850"/>
</dbReference>
<evidence type="ECO:0000313" key="5">
    <source>
        <dbReference type="Proteomes" id="UP000324705"/>
    </source>
</evidence>
<dbReference type="GO" id="GO:0051087">
    <property type="term" value="F:protein-folding chaperone binding"/>
    <property type="evidence" value="ECO:0007669"/>
    <property type="project" value="TreeGrafter"/>
</dbReference>
<dbReference type="InterPro" id="IPR051339">
    <property type="entry name" value="DnaJ_subfamily_B"/>
</dbReference>
<dbReference type="Gene3D" id="1.10.287.110">
    <property type="entry name" value="DnaJ domain"/>
    <property type="match status" value="1"/>
</dbReference>
<feature type="domain" description="J" evidence="3">
    <location>
        <begin position="2"/>
        <end position="68"/>
    </location>
</feature>
<dbReference type="CDD" id="cd10747">
    <property type="entry name" value="DnaJ_C"/>
    <property type="match status" value="1"/>
</dbReference>
<proteinExistence type="predicted"/>
<dbReference type="InterPro" id="IPR018253">
    <property type="entry name" value="DnaJ_domain_CS"/>
</dbReference>
<dbReference type="InterPro" id="IPR008971">
    <property type="entry name" value="HSP40/DnaJ_pept-bd"/>
</dbReference>
<dbReference type="PROSITE" id="PS50076">
    <property type="entry name" value="DNAJ_2"/>
    <property type="match status" value="1"/>
</dbReference>
<name>A0A9R0XTV6_TRITD</name>
<reference evidence="4 5" key="1">
    <citation type="submission" date="2017-09" db="EMBL/GenBank/DDBJ databases">
        <authorList>
            <consortium name="International Durum Wheat Genome Sequencing Consortium (IDWGSC)"/>
            <person name="Milanesi L."/>
        </authorList>
    </citation>
    <scope>NUCLEOTIDE SEQUENCE [LARGE SCALE GENOMIC DNA]</scope>
    <source>
        <strain evidence="5">cv. Svevo</strain>
    </source>
</reference>
<organism evidence="4 5">
    <name type="scientific">Triticum turgidum subsp. durum</name>
    <name type="common">Durum wheat</name>
    <name type="synonym">Triticum durum</name>
    <dbReference type="NCBI Taxonomy" id="4567"/>
    <lineage>
        <taxon>Eukaryota</taxon>
        <taxon>Viridiplantae</taxon>
        <taxon>Streptophyta</taxon>
        <taxon>Embryophyta</taxon>
        <taxon>Tracheophyta</taxon>
        <taxon>Spermatophyta</taxon>
        <taxon>Magnoliopsida</taxon>
        <taxon>Liliopsida</taxon>
        <taxon>Poales</taxon>
        <taxon>Poaceae</taxon>
        <taxon>BOP clade</taxon>
        <taxon>Pooideae</taxon>
        <taxon>Triticodae</taxon>
        <taxon>Triticeae</taxon>
        <taxon>Triticinae</taxon>
        <taxon>Triticum</taxon>
    </lineage>
</organism>